<keyword evidence="4" id="KW-1185">Reference proteome</keyword>
<evidence type="ECO:0000313" key="3">
    <source>
        <dbReference type="EMBL" id="TQV93038.1"/>
    </source>
</evidence>
<feature type="region of interest" description="Disordered" evidence="2">
    <location>
        <begin position="1"/>
        <end position="20"/>
    </location>
</feature>
<comment type="caution">
    <text evidence="3">The sequence shown here is derived from an EMBL/GenBank/DDBJ whole genome shotgun (WGS) entry which is preliminary data.</text>
</comment>
<accession>A0A545VT74</accession>
<dbReference type="SUPFAM" id="SSF48371">
    <property type="entry name" value="ARM repeat"/>
    <property type="match status" value="1"/>
</dbReference>
<sequence>MARSTNGQTMNTDQLLGSDNRNRVKELGKESFSAEDILKNLASGDCSLRRDAALSILQLDHENTFKFETTAIIDALTETLKPPTAWEGADALAWATCAEAALAALHTLADAGLESVSDDLSRSLIPFVDASQPWSTTAAASTAARLLDRYLAEAQKRQEFITRDLLQHYLRPIFSKSSSSITAQGRPALYREPPPEGSFHAQKAAWKEAGPYVVTVFDWAVEASEATTIKQHWPLYVPVLVTLAEDDDVAVRQRGIDILNRFLSKCPREVLRTSGIDSVFEESVFPSLLFLPTLTPEDESVALLRSAYRTLRTLAVAADADPAGRNRRALLDKTLREGVLAGYLHASQHIRVVEVLMRATAQVVEALQVYAVKHLQSLLDLFAPVLADAFALAYVPAVVAAAQALNSTILNCWPRIVGTPHAEHIINIPRPGDSRPGTEKDNGLDGIVVEGG</sequence>
<dbReference type="GO" id="GO:0005634">
    <property type="term" value="C:nucleus"/>
    <property type="evidence" value="ECO:0007669"/>
    <property type="project" value="TreeGrafter"/>
</dbReference>
<dbReference type="GO" id="GO:0005829">
    <property type="term" value="C:cytosol"/>
    <property type="evidence" value="ECO:0007669"/>
    <property type="project" value="TreeGrafter"/>
</dbReference>
<dbReference type="Gene3D" id="1.25.10.10">
    <property type="entry name" value="Leucine-rich Repeat Variant"/>
    <property type="match status" value="1"/>
</dbReference>
<dbReference type="Pfam" id="PF10521">
    <property type="entry name" value="Tti2"/>
    <property type="match status" value="1"/>
</dbReference>
<feature type="compositionally biased region" description="Basic and acidic residues" evidence="2">
    <location>
        <begin position="432"/>
        <end position="443"/>
    </location>
</feature>
<name>A0A545VT74_9HYPO</name>
<dbReference type="InterPro" id="IPR016024">
    <property type="entry name" value="ARM-type_fold"/>
</dbReference>
<organism evidence="3 4">
    <name type="scientific">Cordyceps javanica</name>
    <dbReference type="NCBI Taxonomy" id="43265"/>
    <lineage>
        <taxon>Eukaryota</taxon>
        <taxon>Fungi</taxon>
        <taxon>Dikarya</taxon>
        <taxon>Ascomycota</taxon>
        <taxon>Pezizomycotina</taxon>
        <taxon>Sordariomycetes</taxon>
        <taxon>Hypocreomycetidae</taxon>
        <taxon>Hypocreales</taxon>
        <taxon>Cordycipitaceae</taxon>
        <taxon>Cordyceps</taxon>
    </lineage>
</organism>
<dbReference type="InterPro" id="IPR018870">
    <property type="entry name" value="Tti2"/>
</dbReference>
<feature type="compositionally biased region" description="Polar residues" evidence="2">
    <location>
        <begin position="1"/>
        <end position="19"/>
    </location>
</feature>
<dbReference type="GO" id="GO:0016740">
    <property type="term" value="F:transferase activity"/>
    <property type="evidence" value="ECO:0007669"/>
    <property type="project" value="UniProtKB-KW"/>
</dbReference>
<comment type="similarity">
    <text evidence="1">Belongs to the TTI2 family.</text>
</comment>
<dbReference type="OrthoDB" id="6417021at2759"/>
<dbReference type="InterPro" id="IPR011989">
    <property type="entry name" value="ARM-like"/>
</dbReference>
<evidence type="ECO:0000313" key="4">
    <source>
        <dbReference type="Proteomes" id="UP000315783"/>
    </source>
</evidence>
<evidence type="ECO:0000256" key="1">
    <source>
        <dbReference type="ARBA" id="ARBA00034736"/>
    </source>
</evidence>
<evidence type="ECO:0000256" key="2">
    <source>
        <dbReference type="SAM" id="MobiDB-lite"/>
    </source>
</evidence>
<dbReference type="GO" id="GO:0110078">
    <property type="term" value="C:TTT Hsp90 cochaperone complex"/>
    <property type="evidence" value="ECO:0007669"/>
    <property type="project" value="InterPro"/>
</dbReference>
<gene>
    <name evidence="3" type="ORF">IF1G_08341</name>
</gene>
<dbReference type="STRING" id="43265.A0A545VT74"/>
<dbReference type="PANTHER" id="PTHR32226:SF2">
    <property type="entry name" value="TELO2-INTERACTING PROTEIN 2"/>
    <property type="match status" value="1"/>
</dbReference>
<keyword evidence="3" id="KW-0808">Transferase</keyword>
<dbReference type="EMBL" id="SPUK01000013">
    <property type="protein sequence ID" value="TQV93038.1"/>
    <property type="molecule type" value="Genomic_DNA"/>
</dbReference>
<protein>
    <submittedName>
        <fullName evidence="3">tRNA nucleotidyltransferase</fullName>
    </submittedName>
</protein>
<feature type="region of interest" description="Disordered" evidence="2">
    <location>
        <begin position="430"/>
        <end position="452"/>
    </location>
</feature>
<proteinExistence type="inferred from homology"/>
<dbReference type="Proteomes" id="UP000315783">
    <property type="component" value="Unassembled WGS sequence"/>
</dbReference>
<dbReference type="PANTHER" id="PTHR32226">
    <property type="entry name" value="TELO2-INTERACTING PROTEIN 2"/>
    <property type="match status" value="1"/>
</dbReference>
<reference evidence="3 4" key="1">
    <citation type="journal article" date="2019" name="Appl. Microbiol. Biotechnol.">
        <title>Genome sequence of Isaria javanica and comparative genome analysis insights into family S53 peptidase evolution in fungal entomopathogens.</title>
        <authorList>
            <person name="Lin R."/>
            <person name="Zhang X."/>
            <person name="Xin B."/>
            <person name="Zou M."/>
            <person name="Gao Y."/>
            <person name="Qin F."/>
            <person name="Hu Q."/>
            <person name="Xie B."/>
            <person name="Cheng X."/>
        </authorList>
    </citation>
    <scope>NUCLEOTIDE SEQUENCE [LARGE SCALE GENOMIC DNA]</scope>
    <source>
        <strain evidence="3 4">IJ1G</strain>
    </source>
</reference>
<dbReference type="AlphaFoldDB" id="A0A545VT74"/>